<reference evidence="2" key="1">
    <citation type="submission" date="2021-03" db="EMBL/GenBank/DDBJ databases">
        <title>Whole genome sequence of Jiella sp. CQZ9-1.</title>
        <authorList>
            <person name="Tuo L."/>
        </authorList>
    </citation>
    <scope>NUCLEOTIDE SEQUENCE</scope>
    <source>
        <strain evidence="2">CQZ9-1</strain>
    </source>
</reference>
<organism evidence="2 3">
    <name type="scientific">Jiella flava</name>
    <dbReference type="NCBI Taxonomy" id="2816857"/>
    <lineage>
        <taxon>Bacteria</taxon>
        <taxon>Pseudomonadati</taxon>
        <taxon>Pseudomonadota</taxon>
        <taxon>Alphaproteobacteria</taxon>
        <taxon>Hyphomicrobiales</taxon>
        <taxon>Aurantimonadaceae</taxon>
        <taxon>Jiella</taxon>
    </lineage>
</organism>
<dbReference type="InterPro" id="IPR009693">
    <property type="entry name" value="Glucitol_operon_activator"/>
</dbReference>
<keyword evidence="1" id="KW-0812">Transmembrane</keyword>
<evidence type="ECO:0000313" key="3">
    <source>
        <dbReference type="Proteomes" id="UP000664122"/>
    </source>
</evidence>
<evidence type="ECO:0000256" key="1">
    <source>
        <dbReference type="SAM" id="Phobius"/>
    </source>
</evidence>
<keyword evidence="3" id="KW-1185">Reference proteome</keyword>
<sequence>MELWQIAVIFLIGAWLLQSVGTWFQMRHFRDVMGAVSDKWSDGRVGAGNARGSLGKGVIALAVVDPSEILRKVMVMEGRSVLAKFQPLPEWEGKPLSALRAAVADSHFDKGRGKALANAIAQLDRVQQRQAHTSMQPAPSAA</sequence>
<proteinExistence type="predicted"/>
<name>A0A939FWW1_9HYPH</name>
<protein>
    <submittedName>
        <fullName evidence="2">Transcriptional regulator GutM</fullName>
    </submittedName>
</protein>
<dbReference type="RefSeq" id="WP_207257123.1">
    <property type="nucleotide sequence ID" value="NZ_JAFMPP010000004.1"/>
</dbReference>
<comment type="caution">
    <text evidence="2">The sequence shown here is derived from an EMBL/GenBank/DDBJ whole genome shotgun (WGS) entry which is preliminary data.</text>
</comment>
<keyword evidence="1" id="KW-1133">Transmembrane helix</keyword>
<evidence type="ECO:0000313" key="2">
    <source>
        <dbReference type="EMBL" id="MBO0662349.1"/>
    </source>
</evidence>
<dbReference type="EMBL" id="JAFMPP010000004">
    <property type="protein sequence ID" value="MBO0662349.1"/>
    <property type="molecule type" value="Genomic_DNA"/>
</dbReference>
<dbReference type="AlphaFoldDB" id="A0A939FWW1"/>
<dbReference type="Proteomes" id="UP000664122">
    <property type="component" value="Unassembled WGS sequence"/>
</dbReference>
<feature type="transmembrane region" description="Helical" evidence="1">
    <location>
        <begin position="6"/>
        <end position="24"/>
    </location>
</feature>
<dbReference type="Pfam" id="PF06923">
    <property type="entry name" value="GutM"/>
    <property type="match status" value="1"/>
</dbReference>
<gene>
    <name evidence="2" type="ORF">J1C48_07165</name>
</gene>
<accession>A0A939FWW1</accession>
<keyword evidence="1" id="KW-0472">Membrane</keyword>